<protein>
    <submittedName>
        <fullName evidence="4">Heterokaryon incompatibility protein s</fullName>
    </submittedName>
</protein>
<name>A0A9P8XTD3_9PEZI</name>
<dbReference type="Proteomes" id="UP000756346">
    <property type="component" value="Unassembled WGS sequence"/>
</dbReference>
<proteinExistence type="predicted"/>
<dbReference type="InterPro" id="IPR038305">
    <property type="entry name" value="HeLo_sf"/>
</dbReference>
<dbReference type="RefSeq" id="XP_046005843.1">
    <property type="nucleotide sequence ID" value="XM_046160602.1"/>
</dbReference>
<feature type="signal peptide" evidence="1">
    <location>
        <begin position="1"/>
        <end position="24"/>
    </location>
</feature>
<keyword evidence="1" id="KW-0732">Signal</keyword>
<feature type="chain" id="PRO_5040299969" evidence="1">
    <location>
        <begin position="25"/>
        <end position="286"/>
    </location>
</feature>
<dbReference type="Gene3D" id="1.20.120.1020">
    <property type="entry name" value="Prion-inhibition and propagation, HeLo domain"/>
    <property type="match status" value="1"/>
</dbReference>
<feature type="domain" description="Prion-inhibition and propagation HeLo" evidence="3">
    <location>
        <begin position="6"/>
        <end position="202"/>
    </location>
</feature>
<sequence>MAEVFGIVASALSVAALFNNCVDCFEYIQLGRHFGQDYQMCQLKLDVARTRLSRWGEAVRVNEDAVFGTNTPVEQPVELAQSILEGIIDLFQSAYKTSRRYEKTAKAEELVLYEEKDLMLLFRRLHDRLKGFAHRRREQKDIGLVKKTAWALYDGREFERTIDRIISFVDELEKLFPVNATCRQLAEMEIEEVEDEQTLAELKEAAQDTDEALLAAITRKPITIGSRNSAREVRGAGNADVQVGNQYSEEMLRGGAITEQTSNSAEVVDAKDRARVQIGGRFGVHF</sequence>
<evidence type="ECO:0000256" key="1">
    <source>
        <dbReference type="SAM" id="SignalP"/>
    </source>
</evidence>
<accession>A0A9P8XTD3</accession>
<dbReference type="Pfam" id="PF11558">
    <property type="entry name" value="HET-s_218-289"/>
    <property type="match status" value="1"/>
</dbReference>
<dbReference type="PANTHER" id="PTHR37542">
    <property type="entry name" value="HELO DOMAIN-CONTAINING PROTEIN-RELATED"/>
    <property type="match status" value="1"/>
</dbReference>
<dbReference type="Pfam" id="PF14479">
    <property type="entry name" value="HeLo"/>
    <property type="match status" value="1"/>
</dbReference>
<dbReference type="AlphaFoldDB" id="A0A9P8XTD3"/>
<comment type="caution">
    <text evidence="4">The sequence shown here is derived from an EMBL/GenBank/DDBJ whole genome shotgun (WGS) entry which is preliminary data.</text>
</comment>
<evidence type="ECO:0000313" key="5">
    <source>
        <dbReference type="Proteomes" id="UP000756346"/>
    </source>
</evidence>
<dbReference type="InterPro" id="IPR021084">
    <property type="entry name" value="Het-s_prion_dom"/>
</dbReference>
<organism evidence="4 5">
    <name type="scientific">Microdochium trichocladiopsis</name>
    <dbReference type="NCBI Taxonomy" id="1682393"/>
    <lineage>
        <taxon>Eukaryota</taxon>
        <taxon>Fungi</taxon>
        <taxon>Dikarya</taxon>
        <taxon>Ascomycota</taxon>
        <taxon>Pezizomycotina</taxon>
        <taxon>Sordariomycetes</taxon>
        <taxon>Xylariomycetidae</taxon>
        <taxon>Xylariales</taxon>
        <taxon>Microdochiaceae</taxon>
        <taxon>Microdochium</taxon>
    </lineage>
</organism>
<dbReference type="GeneID" id="70190148"/>
<dbReference type="EMBL" id="JAGTJQ010000012">
    <property type="protein sequence ID" value="KAH7016219.1"/>
    <property type="molecule type" value="Genomic_DNA"/>
</dbReference>
<dbReference type="InterPro" id="IPR029498">
    <property type="entry name" value="HeLo_dom"/>
</dbReference>
<gene>
    <name evidence="4" type="ORF">B0I36DRAFT_377836</name>
</gene>
<reference evidence="4" key="1">
    <citation type="journal article" date="2021" name="Nat. Commun.">
        <title>Genetic determinants of endophytism in the Arabidopsis root mycobiome.</title>
        <authorList>
            <person name="Mesny F."/>
            <person name="Miyauchi S."/>
            <person name="Thiergart T."/>
            <person name="Pickel B."/>
            <person name="Atanasova L."/>
            <person name="Karlsson M."/>
            <person name="Huettel B."/>
            <person name="Barry K.W."/>
            <person name="Haridas S."/>
            <person name="Chen C."/>
            <person name="Bauer D."/>
            <person name="Andreopoulos W."/>
            <person name="Pangilinan J."/>
            <person name="LaButti K."/>
            <person name="Riley R."/>
            <person name="Lipzen A."/>
            <person name="Clum A."/>
            <person name="Drula E."/>
            <person name="Henrissat B."/>
            <person name="Kohler A."/>
            <person name="Grigoriev I.V."/>
            <person name="Martin F.M."/>
            <person name="Hacquard S."/>
        </authorList>
    </citation>
    <scope>NUCLEOTIDE SEQUENCE</scope>
    <source>
        <strain evidence="4">MPI-CAGE-CH-0230</strain>
    </source>
</reference>
<dbReference type="OrthoDB" id="20872at2759"/>
<evidence type="ECO:0000259" key="3">
    <source>
        <dbReference type="Pfam" id="PF14479"/>
    </source>
</evidence>
<evidence type="ECO:0000259" key="2">
    <source>
        <dbReference type="Pfam" id="PF11558"/>
    </source>
</evidence>
<keyword evidence="5" id="KW-1185">Reference proteome</keyword>
<feature type="domain" description="Het-s prion-forming" evidence="2">
    <location>
        <begin position="223"/>
        <end position="283"/>
    </location>
</feature>
<dbReference type="PANTHER" id="PTHR37542:SF3">
    <property type="entry name" value="PRION-INHIBITION AND PROPAGATION HELO DOMAIN-CONTAINING PROTEIN"/>
    <property type="match status" value="1"/>
</dbReference>
<evidence type="ECO:0000313" key="4">
    <source>
        <dbReference type="EMBL" id="KAH7016219.1"/>
    </source>
</evidence>